<gene>
    <name evidence="1" type="ORF">NCTC12742_01796</name>
</gene>
<proteinExistence type="predicted"/>
<dbReference type="OrthoDB" id="119238at2"/>
<keyword evidence="2" id="KW-1185">Reference proteome</keyword>
<reference evidence="1 2" key="1">
    <citation type="submission" date="2018-12" db="EMBL/GenBank/DDBJ databases">
        <authorList>
            <consortium name="Pathogen Informatics"/>
        </authorList>
    </citation>
    <scope>NUCLEOTIDE SEQUENCE [LARGE SCALE GENOMIC DNA]</scope>
    <source>
        <strain evidence="1 2">NCTC12742</strain>
    </source>
</reference>
<evidence type="ECO:0000313" key="2">
    <source>
        <dbReference type="Proteomes" id="UP000272771"/>
    </source>
</evidence>
<name>A0A448VQ40_9NEIS</name>
<sequence>MEENNLVISILNENGDIVETKILTWKDFEIEQVGGSERQMGPENEHVLTCTTDEFEITCEVYEYPIGVFNYKSDWRIESGNVRIESDDLNYFGLFTEQE</sequence>
<dbReference type="Proteomes" id="UP000272771">
    <property type="component" value="Chromosome"/>
</dbReference>
<dbReference type="EMBL" id="LR134533">
    <property type="protein sequence ID" value="VEJ51887.1"/>
    <property type="molecule type" value="Genomic_DNA"/>
</dbReference>
<organism evidence="1 2">
    <name type="scientific">Neisseria weaveri</name>
    <dbReference type="NCBI Taxonomy" id="28091"/>
    <lineage>
        <taxon>Bacteria</taxon>
        <taxon>Pseudomonadati</taxon>
        <taxon>Pseudomonadota</taxon>
        <taxon>Betaproteobacteria</taxon>
        <taxon>Neisseriales</taxon>
        <taxon>Neisseriaceae</taxon>
        <taxon>Neisseria</taxon>
    </lineage>
</organism>
<dbReference type="RefSeq" id="WP_004283629.1">
    <property type="nucleotide sequence ID" value="NZ_CAUJRG010000005.1"/>
</dbReference>
<protein>
    <submittedName>
        <fullName evidence="1">Uncharacterized protein</fullName>
    </submittedName>
</protein>
<evidence type="ECO:0000313" key="1">
    <source>
        <dbReference type="EMBL" id="VEJ51887.1"/>
    </source>
</evidence>
<accession>A0A448VQ40</accession>
<dbReference type="AlphaFoldDB" id="A0A448VQ40"/>